<sequence length="100" mass="11263">MKKTWLICLVLASFVCGCQSKKESNAVLFEKFLDKNVASFAKVMAESGVDTIQAKKYCRCVFTQLYGIDSTFFKLPNDSINSLIDKHSLLIEEKCGNLKK</sequence>
<protein>
    <recommendedName>
        <fullName evidence="3">Lipoprotein</fullName>
    </recommendedName>
</protein>
<dbReference type="RefSeq" id="WP_005936379.1">
    <property type="nucleotide sequence ID" value="NZ_KB890338.1"/>
</dbReference>
<dbReference type="OrthoDB" id="1092554at2"/>
<accession>U6RN37</accession>
<dbReference type="PROSITE" id="PS51257">
    <property type="entry name" value="PROKAR_LIPOPROTEIN"/>
    <property type="match status" value="1"/>
</dbReference>
<evidence type="ECO:0000313" key="2">
    <source>
        <dbReference type="Proteomes" id="UP000017831"/>
    </source>
</evidence>
<dbReference type="Proteomes" id="UP000017831">
    <property type="component" value="Unassembled WGS sequence"/>
</dbReference>
<dbReference type="EMBL" id="AQHY01000006">
    <property type="protein sequence ID" value="EOA58004.1"/>
    <property type="molecule type" value="Genomic_DNA"/>
</dbReference>
<organism evidence="1 2">
    <name type="scientific">Phocaeicola massiliensis B84634 = Timone 84634 = DSM 17679 = JCM 13223</name>
    <dbReference type="NCBI Taxonomy" id="1121098"/>
    <lineage>
        <taxon>Bacteria</taxon>
        <taxon>Pseudomonadati</taxon>
        <taxon>Bacteroidota</taxon>
        <taxon>Bacteroidia</taxon>
        <taxon>Bacteroidales</taxon>
        <taxon>Bacteroidaceae</taxon>
        <taxon>Phocaeicola</taxon>
    </lineage>
</organism>
<name>U6RN37_9BACT</name>
<comment type="caution">
    <text evidence="1">The sequence shown here is derived from an EMBL/GenBank/DDBJ whole genome shotgun (WGS) entry which is preliminary data.</text>
</comment>
<proteinExistence type="predicted"/>
<reference evidence="1 2" key="1">
    <citation type="submission" date="2013-04" db="EMBL/GenBank/DDBJ databases">
        <title>The Genome Sequence of Bacteroides massiliensis DSM 17679.</title>
        <authorList>
            <consortium name="The Broad Institute Genomics Platform"/>
            <person name="Earl A."/>
            <person name="Ward D."/>
            <person name="Feldgarden M."/>
            <person name="Gevers D."/>
            <person name="Martens E."/>
            <person name="Fenner L."/>
            <person name="Roux V."/>
            <person name="Mallet M.N."/>
            <person name="Raoult D."/>
            <person name="Walker B."/>
            <person name="Young S."/>
            <person name="Zeng Q."/>
            <person name="Gargeya S."/>
            <person name="Fitzgerald M."/>
            <person name="Haas B."/>
            <person name="Abouelleil A."/>
            <person name="Allen A.W."/>
            <person name="Alvarado L."/>
            <person name="Arachchi H.M."/>
            <person name="Berlin A.M."/>
            <person name="Chapman S.B."/>
            <person name="Gainer-Dewar J."/>
            <person name="Goldberg J."/>
            <person name="Griggs A."/>
            <person name="Gujja S."/>
            <person name="Hansen M."/>
            <person name="Howarth C."/>
            <person name="Imamovic A."/>
            <person name="Ireland A."/>
            <person name="Larimer J."/>
            <person name="McCowan C."/>
            <person name="Murphy C."/>
            <person name="Pearson M."/>
            <person name="Poon T.W."/>
            <person name="Priest M."/>
            <person name="Roberts A."/>
            <person name="Saif S."/>
            <person name="Shea T."/>
            <person name="Sisk P."/>
            <person name="Sykes S."/>
            <person name="Wortman J."/>
            <person name="Nusbaum C."/>
            <person name="Birren B."/>
        </authorList>
    </citation>
    <scope>NUCLEOTIDE SEQUENCE [LARGE SCALE GENOMIC DNA]</scope>
    <source>
        <strain evidence="2">B84634 / Timone 84634 / DSM 17679 / JCM 13223</strain>
    </source>
</reference>
<gene>
    <name evidence="1" type="ORF">HMPREF1534_00380</name>
</gene>
<evidence type="ECO:0000313" key="1">
    <source>
        <dbReference type="EMBL" id="EOA58004.1"/>
    </source>
</evidence>
<evidence type="ECO:0008006" key="3">
    <source>
        <dbReference type="Google" id="ProtNLM"/>
    </source>
</evidence>
<keyword evidence="2" id="KW-1185">Reference proteome</keyword>
<dbReference type="HOGENOM" id="CLU_2300087_0_0_10"/>
<dbReference type="GeneID" id="60063546"/>
<dbReference type="AlphaFoldDB" id="U6RN37"/>